<accession>A0ACA9NCU2</accession>
<gene>
    <name evidence="1" type="ORF">RPERSI_LOCUS7816</name>
</gene>
<reference evidence="1" key="1">
    <citation type="submission" date="2021-06" db="EMBL/GenBank/DDBJ databases">
        <authorList>
            <person name="Kallberg Y."/>
            <person name="Tangrot J."/>
            <person name="Rosling A."/>
        </authorList>
    </citation>
    <scope>NUCLEOTIDE SEQUENCE</scope>
    <source>
        <strain evidence="1">MA461A</strain>
    </source>
</reference>
<dbReference type="EMBL" id="CAJVQC010013581">
    <property type="protein sequence ID" value="CAG8649501.1"/>
    <property type="molecule type" value="Genomic_DNA"/>
</dbReference>
<keyword evidence="2" id="KW-1185">Reference proteome</keyword>
<protein>
    <submittedName>
        <fullName evidence="1">27792_t:CDS:1</fullName>
    </submittedName>
</protein>
<name>A0ACA9NCU2_9GLOM</name>
<evidence type="ECO:0000313" key="2">
    <source>
        <dbReference type="Proteomes" id="UP000789920"/>
    </source>
</evidence>
<dbReference type="Proteomes" id="UP000789920">
    <property type="component" value="Unassembled WGS sequence"/>
</dbReference>
<organism evidence="1 2">
    <name type="scientific">Racocetra persica</name>
    <dbReference type="NCBI Taxonomy" id="160502"/>
    <lineage>
        <taxon>Eukaryota</taxon>
        <taxon>Fungi</taxon>
        <taxon>Fungi incertae sedis</taxon>
        <taxon>Mucoromycota</taxon>
        <taxon>Glomeromycotina</taxon>
        <taxon>Glomeromycetes</taxon>
        <taxon>Diversisporales</taxon>
        <taxon>Gigasporaceae</taxon>
        <taxon>Racocetra</taxon>
    </lineage>
</organism>
<feature type="non-terminal residue" evidence="1">
    <location>
        <position position="1"/>
    </location>
</feature>
<comment type="caution">
    <text evidence="1">The sequence shown here is derived from an EMBL/GenBank/DDBJ whole genome shotgun (WGS) entry which is preliminary data.</text>
</comment>
<evidence type="ECO:0000313" key="1">
    <source>
        <dbReference type="EMBL" id="CAG8649501.1"/>
    </source>
</evidence>
<sequence>QHVDYPSPPVDCNSFFNRDAYEKYSVYSFRRACEIFSMHQEKKDISIQKPDNVIDKSQINEQITSPIKSDDDLIMDDQCSEEELDEIKTKSKMAVQVGYNSSFPTLKRTTDLTSIKSSKTISLLPVKETSTGPPLNSKQELSSSSTKTVSSKVVSEKQSEEVESQESVDVIGPFLQLLDKQRKQLEKSNAVRNATNSAPVSPITDRRASNVSDASSASATFKTHFSSMSEEEHLKYLQLKTLSTTNPTLISEQDRNFLLNMNERLQKEREEYIKWQYDRAQTRLSFLNQNIADHVEHHLTFNRQRVIKEYPRFYELMFTIGLALPPPGPGEPTLKFKQTIKATGTCYKFSLQPLPKPIPISRVKEYWVHDKASDTFNASDPTDLLNGSKLNKDIENDINKTLISNDNNGGKKTVPPADYWQKMCMPAVSKDPLIHSMVAQHKVDVVISSSGLCALVSLQASSDVELEIPICVTESEAENSILKTIYIDKPLVEKRLTPRKRNQLFYGVAFESLALKQGIDIKNVLRPSEESSCDGPKNEGTNDTNDSEKSNDIHSGNLLYNLWSFGDINMLIRCKAHGFIQEPDMDKKVKIRMVGIKTKLEYQLDVGYEDITNLERARWWIYTFIRNNAHLMLGRINVLNNELWTIEKKRMADIIPDGNWPRPHSKMLHYILKKLQSLPKGSYLFSHLKGEPHATVFKSTDIDNIDLSSSSSVTADNNPLIIVPEVTTHLYDLHKAHSQSPLLDMGTIPFIPLQWNGPPNQIPSTFPIRSTDKRPFYCFEFLRTGNCSNLDCSFPHLTKEECEETGILTNYCFVFADTGRCDNRNDELETQKSQVPSKHKAPSAPKKSSKKKKSNTADDLLYIANNIIAPEIRDLDDMSVIENKESSAKPDFDALLKGFNQ</sequence>
<proteinExistence type="predicted"/>